<feature type="region of interest" description="Disordered" evidence="1">
    <location>
        <begin position="321"/>
        <end position="344"/>
    </location>
</feature>
<name>A0A0G4H776_9ALVE</name>
<evidence type="ECO:0000256" key="1">
    <source>
        <dbReference type="SAM" id="MobiDB-lite"/>
    </source>
</evidence>
<dbReference type="PANTHER" id="PTHR46880">
    <property type="entry name" value="RAS-ASSOCIATING DOMAIN-CONTAINING PROTEIN"/>
    <property type="match status" value="1"/>
</dbReference>
<feature type="compositionally biased region" description="Basic and acidic residues" evidence="1">
    <location>
        <begin position="390"/>
        <end position="508"/>
    </location>
</feature>
<feature type="region of interest" description="Disordered" evidence="1">
    <location>
        <begin position="390"/>
        <end position="561"/>
    </location>
</feature>
<proteinExistence type="predicted"/>
<protein>
    <recommendedName>
        <fullName evidence="3">DUF4371 domain-containing protein</fullName>
    </recommendedName>
</protein>
<organism evidence="2">
    <name type="scientific">Chromera velia CCMP2878</name>
    <dbReference type="NCBI Taxonomy" id="1169474"/>
    <lineage>
        <taxon>Eukaryota</taxon>
        <taxon>Sar</taxon>
        <taxon>Alveolata</taxon>
        <taxon>Colpodellida</taxon>
        <taxon>Chromeraceae</taxon>
        <taxon>Chromera</taxon>
    </lineage>
</organism>
<dbReference type="SUPFAM" id="SSF53098">
    <property type="entry name" value="Ribonuclease H-like"/>
    <property type="match status" value="1"/>
</dbReference>
<reference evidence="2" key="1">
    <citation type="submission" date="2014-11" db="EMBL/GenBank/DDBJ databases">
        <authorList>
            <person name="Otto D Thomas"/>
            <person name="Naeem Raeece"/>
        </authorList>
    </citation>
    <scope>NUCLEOTIDE SEQUENCE</scope>
</reference>
<feature type="compositionally biased region" description="Acidic residues" evidence="1">
    <location>
        <begin position="509"/>
        <end position="521"/>
    </location>
</feature>
<sequence>MSMVRRAWKSHLRAHIENLRSRGAHLLEKFIDKSAAQQITVAILEAIIKRLVTLLGSVPFFLMTIDGSNDRTSESNVIVFVEFLHPKSFKWEVKFWELSGVEGQSARCVKDSFFDSLRRYGVDMKRCIAGGSDNCSTMKGWKGRFGAPMRKEPEVLICFEDVFDPTHQLQLCPKDVASQSLLCQEVEKFLISSATLIRSGARVCREYLSKEFIDEMEDVFDDFDEVVFRKNPTMLLRLAAARWLSHGGTSHRLLKNYPYVLRLADVVMDNREFVKWGGGWFEKVLAFSASTAERQPAFESDLPSDHPVLYPPLRFGRAGKGLLPPFPHKKRQKASAGHYDNRCPHSNPLVVQPVRFKGGGGLQLGRNFGGYRADLDGVCKERDGLAQGRLEAENEKVSDKEVTVGKKEKGGGKEKERSEEGKKERGEEGEKERAEEEEKERHEEGEKERVEEGEKERVEEGEKERAEEGEKERREEGEKERVEEGEKERGEEGEKERGEEGKKERGEGDDALADESDDMSESDFSSSEGDFEENEGGGVEEKEGGEPRVDPHVEKKQEDKAGTDVLERSMFSSVIAVAKEVRLLVRGEARSGMRTREQTRTQGRIRDVFSLILVFSSLKRRLDVKDLKKILVDYYGESFKNINLALENILRGAGLGAGGFLEEGQDKGMRDEELKNCQMLFGGPALKSLARVAKEMRQAEREPTDLLNHICRGNKALDESMKVCNTCKEEGKPT</sequence>
<evidence type="ECO:0008006" key="3">
    <source>
        <dbReference type="Google" id="ProtNLM"/>
    </source>
</evidence>
<dbReference type="VEuPathDB" id="CryptoDB:Cvel_5793"/>
<gene>
    <name evidence="2" type="ORF">Cvel_5793</name>
</gene>
<dbReference type="AlphaFoldDB" id="A0A0G4H776"/>
<evidence type="ECO:0000313" key="2">
    <source>
        <dbReference type="EMBL" id="CEM39580.1"/>
    </source>
</evidence>
<feature type="compositionally biased region" description="Basic and acidic residues" evidence="1">
    <location>
        <begin position="539"/>
        <end position="561"/>
    </location>
</feature>
<dbReference type="InterPro" id="IPR012337">
    <property type="entry name" value="RNaseH-like_sf"/>
</dbReference>
<dbReference type="EMBL" id="CDMZ01001940">
    <property type="protein sequence ID" value="CEM39580.1"/>
    <property type="molecule type" value="Genomic_DNA"/>
</dbReference>
<accession>A0A0G4H776</accession>
<dbReference type="PANTHER" id="PTHR46880:SF5">
    <property type="entry name" value="DUF4371 DOMAIN-CONTAINING PROTEIN"/>
    <property type="match status" value="1"/>
</dbReference>